<name>A0ABS1YBQ5_9ACTN</name>
<dbReference type="RefSeq" id="WP_203147209.1">
    <property type="nucleotide sequence ID" value="NZ_JAEVHL010000012.1"/>
</dbReference>
<gene>
    <name evidence="1" type="ORF">JM949_04725</name>
</gene>
<evidence type="ECO:0008006" key="3">
    <source>
        <dbReference type="Google" id="ProtNLM"/>
    </source>
</evidence>
<evidence type="ECO:0000313" key="2">
    <source>
        <dbReference type="Proteomes" id="UP000622245"/>
    </source>
</evidence>
<proteinExistence type="predicted"/>
<sequence length="57" mass="6228">MAELVDGASTIILITRDMRIRAWSRLAGALFFVIERDEHGGTLLRNTDGMGVSGEAH</sequence>
<dbReference type="Proteomes" id="UP000622245">
    <property type="component" value="Unassembled WGS sequence"/>
</dbReference>
<dbReference type="EMBL" id="JAEVHL010000012">
    <property type="protein sequence ID" value="MBM0274802.1"/>
    <property type="molecule type" value="Genomic_DNA"/>
</dbReference>
<reference evidence="1 2" key="1">
    <citation type="submission" date="2021-01" db="EMBL/GenBank/DDBJ databases">
        <title>Draft genome sequence of Micromonospora sp. strain STR1s_6.</title>
        <authorList>
            <person name="Karlyshev A."/>
            <person name="Jawad R."/>
        </authorList>
    </citation>
    <scope>NUCLEOTIDE SEQUENCE [LARGE SCALE GENOMIC DNA]</scope>
    <source>
        <strain evidence="1 2">STR1S-6</strain>
    </source>
</reference>
<organism evidence="1 2">
    <name type="scientific">Micromonospora tarensis</name>
    <dbReference type="NCBI Taxonomy" id="2806100"/>
    <lineage>
        <taxon>Bacteria</taxon>
        <taxon>Bacillati</taxon>
        <taxon>Actinomycetota</taxon>
        <taxon>Actinomycetes</taxon>
        <taxon>Micromonosporales</taxon>
        <taxon>Micromonosporaceae</taxon>
        <taxon>Micromonospora</taxon>
    </lineage>
</organism>
<evidence type="ECO:0000313" key="1">
    <source>
        <dbReference type="EMBL" id="MBM0274802.1"/>
    </source>
</evidence>
<comment type="caution">
    <text evidence="1">The sequence shown here is derived from an EMBL/GenBank/DDBJ whole genome shotgun (WGS) entry which is preliminary data.</text>
</comment>
<protein>
    <recommendedName>
        <fullName evidence="3">PIN domain-containing protein</fullName>
    </recommendedName>
</protein>
<keyword evidence="2" id="KW-1185">Reference proteome</keyword>
<accession>A0ABS1YBQ5</accession>